<evidence type="ECO:0000256" key="1">
    <source>
        <dbReference type="ARBA" id="ARBA00007447"/>
    </source>
</evidence>
<feature type="active site" evidence="2">
    <location>
        <position position="359"/>
    </location>
</feature>
<dbReference type="Proteomes" id="UP000095284">
    <property type="component" value="Unplaced"/>
</dbReference>
<evidence type="ECO:0000259" key="4">
    <source>
        <dbReference type="PROSITE" id="PS51767"/>
    </source>
</evidence>
<feature type="disulfide bond" evidence="3">
    <location>
        <begin position="155"/>
        <end position="189"/>
    </location>
</feature>
<dbReference type="GO" id="GO:0006508">
    <property type="term" value="P:proteolysis"/>
    <property type="evidence" value="ECO:0007669"/>
    <property type="project" value="InterPro"/>
</dbReference>
<dbReference type="AlphaFoldDB" id="A0A1I7RKE4"/>
<dbReference type="PANTHER" id="PTHR47966">
    <property type="entry name" value="BETA-SITE APP-CLEAVING ENZYME, ISOFORM A-RELATED"/>
    <property type="match status" value="1"/>
</dbReference>
<accession>A0A1I7RKE4</accession>
<feature type="domain" description="Peptidase A1" evidence="4">
    <location>
        <begin position="124"/>
        <end position="466"/>
    </location>
</feature>
<dbReference type="InterPro" id="IPR001461">
    <property type="entry name" value="Aspartic_peptidase_A1"/>
</dbReference>
<name>A0A1I7RKE4_BURXY</name>
<protein>
    <submittedName>
        <fullName evidence="6">Peptidase A1 domain-containing protein</fullName>
    </submittedName>
</protein>
<dbReference type="InterPro" id="IPR034164">
    <property type="entry name" value="Pepsin-like_dom"/>
</dbReference>
<sequence length="466" mass="51822">MGKVVSALKSLKIYYDYKGELSGKDGCKWAKNISAFFNEFSDEERAEVAHLKQSSYFRNCMGVLKPMTISEGPYPELRLHAQASLYAKAFPQFLARIIQFGDVISSLQRTAGTPLDIDETSKVYVGIISIGTPGQDFNVAFDFSSPALWVPDAACSCGEQCGNEKLCPHLCSSHCCVKNAMANEESGHCSNKNVYHVEKSRTFISNNASASIKYLQSTLNAETGYDTFRMGPHYRPAFTANSIQFGRVKEFDRPYKLVNYDGVFGLGIGSSDGLNSPIKQLAQRGSISTPLVTAYLNNNKTDATSDGVLTLGSEDQVRCKGIEAYSEVIRNGDWAFNTTSFYLTSTYGVSDPLWMGILDLTTDYIHIPPAAFVTLKNYLSLQQQKDGHITVQCSRSAYLTFNIGGQPISILSNYLYERYNGSLCSIKIKQTQDRDKYAFRFGTVLLQRNCLVLDYNGRVAFPEKRF</sequence>
<dbReference type="eggNOG" id="KOG1339">
    <property type="taxonomic scope" value="Eukaryota"/>
</dbReference>
<evidence type="ECO:0000256" key="2">
    <source>
        <dbReference type="PIRSR" id="PIRSR601461-1"/>
    </source>
</evidence>
<dbReference type="InterPro" id="IPR033121">
    <property type="entry name" value="PEPTIDASE_A1"/>
</dbReference>
<evidence type="ECO:0000313" key="5">
    <source>
        <dbReference type="Proteomes" id="UP000095284"/>
    </source>
</evidence>
<dbReference type="PANTHER" id="PTHR47966:SF45">
    <property type="entry name" value="PEPTIDASE A1 DOMAIN-CONTAINING PROTEIN"/>
    <property type="match status" value="1"/>
</dbReference>
<organism evidence="5 6">
    <name type="scientific">Bursaphelenchus xylophilus</name>
    <name type="common">Pinewood nematode worm</name>
    <name type="synonym">Aphelenchoides xylophilus</name>
    <dbReference type="NCBI Taxonomy" id="6326"/>
    <lineage>
        <taxon>Eukaryota</taxon>
        <taxon>Metazoa</taxon>
        <taxon>Ecdysozoa</taxon>
        <taxon>Nematoda</taxon>
        <taxon>Chromadorea</taxon>
        <taxon>Rhabditida</taxon>
        <taxon>Tylenchina</taxon>
        <taxon>Tylenchomorpha</taxon>
        <taxon>Aphelenchoidea</taxon>
        <taxon>Aphelenchoididae</taxon>
        <taxon>Bursaphelenchus</taxon>
    </lineage>
</organism>
<dbReference type="PROSITE" id="PS51767">
    <property type="entry name" value="PEPTIDASE_A1"/>
    <property type="match status" value="1"/>
</dbReference>
<evidence type="ECO:0000313" key="6">
    <source>
        <dbReference type="WBParaSite" id="BXY_0117800.1"/>
    </source>
</evidence>
<dbReference type="SUPFAM" id="SSF50630">
    <property type="entry name" value="Acid proteases"/>
    <property type="match status" value="1"/>
</dbReference>
<dbReference type="WBParaSite" id="BXY_0117800.1">
    <property type="protein sequence ID" value="BXY_0117800.1"/>
    <property type="gene ID" value="BXY_0117800"/>
</dbReference>
<dbReference type="CDD" id="cd05471">
    <property type="entry name" value="pepsin_like"/>
    <property type="match status" value="1"/>
</dbReference>
<comment type="similarity">
    <text evidence="1">Belongs to the peptidase A1 family.</text>
</comment>
<proteinExistence type="inferred from homology"/>
<dbReference type="Pfam" id="PF00026">
    <property type="entry name" value="Asp"/>
    <property type="match status" value="1"/>
</dbReference>
<reference evidence="6" key="1">
    <citation type="submission" date="2016-11" db="UniProtKB">
        <authorList>
            <consortium name="WormBaseParasite"/>
        </authorList>
    </citation>
    <scope>IDENTIFICATION</scope>
</reference>
<keyword evidence="3" id="KW-1015">Disulfide bond</keyword>
<dbReference type="InterPro" id="IPR021109">
    <property type="entry name" value="Peptidase_aspartic_dom_sf"/>
</dbReference>
<evidence type="ECO:0000256" key="3">
    <source>
        <dbReference type="PIRSR" id="PIRSR601461-2"/>
    </source>
</evidence>
<dbReference type="GO" id="GO:0005764">
    <property type="term" value="C:lysosome"/>
    <property type="evidence" value="ECO:0007669"/>
    <property type="project" value="TreeGrafter"/>
</dbReference>
<feature type="active site" evidence="2">
    <location>
        <position position="142"/>
    </location>
</feature>
<dbReference type="Gene3D" id="2.40.70.10">
    <property type="entry name" value="Acid Proteases"/>
    <property type="match status" value="2"/>
</dbReference>
<dbReference type="GO" id="GO:0004190">
    <property type="term" value="F:aspartic-type endopeptidase activity"/>
    <property type="evidence" value="ECO:0007669"/>
    <property type="project" value="InterPro"/>
</dbReference>